<name>A0A941FPD9_9BACI</name>
<organism evidence="2 3">
    <name type="scientific">Peribacillus frigoritolerans</name>
    <dbReference type="NCBI Taxonomy" id="450367"/>
    <lineage>
        <taxon>Bacteria</taxon>
        <taxon>Bacillati</taxon>
        <taxon>Bacillota</taxon>
        <taxon>Bacilli</taxon>
        <taxon>Bacillales</taxon>
        <taxon>Bacillaceae</taxon>
        <taxon>Peribacillus</taxon>
    </lineage>
</organism>
<protein>
    <recommendedName>
        <fullName evidence="1">Competence protein CoiA C-terminal domain-containing protein</fullName>
    </recommendedName>
</protein>
<comment type="caution">
    <text evidence="2">The sequence shown here is derived from an EMBL/GenBank/DDBJ whole genome shotgun (WGS) entry which is preliminary data.</text>
</comment>
<evidence type="ECO:0000313" key="2">
    <source>
        <dbReference type="EMBL" id="MBR8644196.1"/>
    </source>
</evidence>
<dbReference type="EMBL" id="JAGTPW010000006">
    <property type="protein sequence ID" value="MBR8644196.1"/>
    <property type="molecule type" value="Genomic_DNA"/>
</dbReference>
<dbReference type="InterPro" id="IPR057252">
    <property type="entry name" value="CoiA_C"/>
</dbReference>
<accession>A0A941FPD9</accession>
<reference evidence="2" key="1">
    <citation type="submission" date="2021-04" db="EMBL/GenBank/DDBJ databases">
        <title>Whole genome sequencing of Enterococci isolates from hospitalized patients.</title>
        <authorList>
            <person name="Ogoti B.M."/>
            <person name="Onyambu F.G."/>
        </authorList>
    </citation>
    <scope>NUCLEOTIDE SEQUENCE</scope>
    <source>
        <strain evidence="2">242</strain>
    </source>
</reference>
<evidence type="ECO:0000313" key="3">
    <source>
        <dbReference type="Proteomes" id="UP000680045"/>
    </source>
</evidence>
<evidence type="ECO:0000259" key="1">
    <source>
        <dbReference type="Pfam" id="PF25166"/>
    </source>
</evidence>
<dbReference type="AlphaFoldDB" id="A0A941FPD9"/>
<dbReference type="Pfam" id="PF25166">
    <property type="entry name" value="CoiA_C"/>
    <property type="match status" value="1"/>
</dbReference>
<dbReference type="Proteomes" id="UP000680045">
    <property type="component" value="Unassembled WGS sequence"/>
</dbReference>
<gene>
    <name evidence="2" type="ORF">KEH51_04785</name>
</gene>
<sequence length="112" mass="13287">MQSFFEALYLHHISPATLPIEVGVPVRGMLLIETASIEWQAWLYMDAFQEKRTGEKIYMADIIRIFRKRSKKGEIKFRPLPLLHEKPSSILLINISCFWNNWVIYQSWKKGF</sequence>
<feature type="domain" description="Competence protein CoiA C-terminal" evidence="1">
    <location>
        <begin position="3"/>
        <end position="69"/>
    </location>
</feature>
<proteinExistence type="predicted"/>